<organism evidence="3 4">
    <name type="scientific">Mariprofundus ferrinatatus</name>
    <dbReference type="NCBI Taxonomy" id="1921087"/>
    <lineage>
        <taxon>Bacteria</taxon>
        <taxon>Pseudomonadati</taxon>
        <taxon>Pseudomonadota</taxon>
        <taxon>Candidatius Mariprofundia</taxon>
        <taxon>Mariprofundales</taxon>
        <taxon>Mariprofundaceae</taxon>
        <taxon>Mariprofundus</taxon>
    </lineage>
</organism>
<dbReference type="SUPFAM" id="SSF51735">
    <property type="entry name" value="NAD(P)-binding Rossmann-fold domains"/>
    <property type="match status" value="1"/>
</dbReference>
<proteinExistence type="predicted"/>
<dbReference type="SUPFAM" id="SSF55781">
    <property type="entry name" value="GAF domain-like"/>
    <property type="match status" value="1"/>
</dbReference>
<dbReference type="KEGG" id="mfn:Ga0123462_1166"/>
<dbReference type="AlphaFoldDB" id="A0A2K8L3X9"/>
<dbReference type="EMBL" id="CP018800">
    <property type="protein sequence ID" value="ATX82030.1"/>
    <property type="molecule type" value="Genomic_DNA"/>
</dbReference>
<dbReference type="InterPro" id="IPR043128">
    <property type="entry name" value="Rev_trsase/Diguanyl_cyclase"/>
</dbReference>
<keyword evidence="1" id="KW-0175">Coiled coil</keyword>
<evidence type="ECO:0000256" key="1">
    <source>
        <dbReference type="SAM" id="Coils"/>
    </source>
</evidence>
<dbReference type="Proteomes" id="UP000231637">
    <property type="component" value="Chromosome"/>
</dbReference>
<dbReference type="FunFam" id="3.30.70.270:FF:000001">
    <property type="entry name" value="Diguanylate cyclase domain protein"/>
    <property type="match status" value="1"/>
</dbReference>
<reference evidence="3 4" key="1">
    <citation type="submission" date="2016-12" db="EMBL/GenBank/DDBJ databases">
        <title>Isolation and genomic insights into novel planktonic Zetaproteobacteria from stratified waters of the Chesapeake Bay.</title>
        <authorList>
            <person name="McAllister S.M."/>
            <person name="Kato S."/>
            <person name="Chan C.S."/>
            <person name="Chiu B.K."/>
            <person name="Field E.K."/>
        </authorList>
    </citation>
    <scope>NUCLEOTIDE SEQUENCE [LARGE SCALE GENOMIC DNA]</scope>
    <source>
        <strain evidence="3 4">CP-8</strain>
    </source>
</reference>
<name>A0A2K8L3X9_9PROT</name>
<dbReference type="InterPro" id="IPR052163">
    <property type="entry name" value="DGC-Regulatory_Protein"/>
</dbReference>
<dbReference type="NCBIfam" id="TIGR00254">
    <property type="entry name" value="GGDEF"/>
    <property type="match status" value="1"/>
</dbReference>
<evidence type="ECO:0000313" key="3">
    <source>
        <dbReference type="EMBL" id="ATX82030.1"/>
    </source>
</evidence>
<dbReference type="CDD" id="cd01949">
    <property type="entry name" value="GGDEF"/>
    <property type="match status" value="1"/>
</dbReference>
<dbReference type="OrthoDB" id="5289318at2"/>
<dbReference type="PANTHER" id="PTHR46663:SF2">
    <property type="entry name" value="GGDEF DOMAIN-CONTAINING PROTEIN"/>
    <property type="match status" value="1"/>
</dbReference>
<dbReference type="InterPro" id="IPR036291">
    <property type="entry name" value="NAD(P)-bd_dom_sf"/>
</dbReference>
<gene>
    <name evidence="3" type="ORF">Ga0123462_1166</name>
</gene>
<evidence type="ECO:0000259" key="2">
    <source>
        <dbReference type="PROSITE" id="PS50887"/>
    </source>
</evidence>
<dbReference type="SUPFAM" id="SSF55073">
    <property type="entry name" value="Nucleotide cyclase"/>
    <property type="match status" value="1"/>
</dbReference>
<feature type="domain" description="GGDEF" evidence="2">
    <location>
        <begin position="340"/>
        <end position="475"/>
    </location>
</feature>
<dbReference type="PROSITE" id="PS50887">
    <property type="entry name" value="GGDEF"/>
    <property type="match status" value="1"/>
</dbReference>
<dbReference type="Gene3D" id="3.30.70.270">
    <property type="match status" value="1"/>
</dbReference>
<evidence type="ECO:0000313" key="4">
    <source>
        <dbReference type="Proteomes" id="UP000231637"/>
    </source>
</evidence>
<dbReference type="RefSeq" id="WP_100265426.1">
    <property type="nucleotide sequence ID" value="NZ_CP018800.1"/>
</dbReference>
<feature type="coiled-coil region" evidence="1">
    <location>
        <begin position="3"/>
        <end position="30"/>
    </location>
</feature>
<accession>A0A2K8L3X9</accession>
<dbReference type="InterPro" id="IPR029787">
    <property type="entry name" value="Nucleotide_cyclase"/>
</dbReference>
<dbReference type="SMART" id="SM00267">
    <property type="entry name" value="GGDEF"/>
    <property type="match status" value="1"/>
</dbReference>
<dbReference type="Pfam" id="PF00990">
    <property type="entry name" value="GGDEF"/>
    <property type="match status" value="1"/>
</dbReference>
<dbReference type="PANTHER" id="PTHR46663">
    <property type="entry name" value="DIGUANYLATE CYCLASE DGCT-RELATED"/>
    <property type="match status" value="1"/>
</dbReference>
<keyword evidence="4" id="KW-1185">Reference proteome</keyword>
<protein>
    <submittedName>
        <fullName evidence="3">Diguanylate cyclase (GGDEF) domain-containing protein</fullName>
    </submittedName>
</protein>
<dbReference type="GO" id="GO:0003824">
    <property type="term" value="F:catalytic activity"/>
    <property type="evidence" value="ECO:0007669"/>
    <property type="project" value="UniProtKB-ARBA"/>
</dbReference>
<sequence>MKYIRSEEELQKLSETIASVTNNAKTLEVLVFGGGIGGLSILDVLSGYDGVSVSTIVDKVENAPAFELARMLGVKTSTDFDTALEAFRGDIVIDVTGDPDLYKKLRDYTEPHHIELISAKSAKLLFDQANHLLKDEQTIQKQSSRLNLLDQMMDISLLLEERPPLSELTSKSFEGIHSHMNASKGLAIMIDKQGKIEFIGAIGSKKPECASHSCGFSACKNIGEACATLTWSDRYKELHPPIQLACTELDVSYNIILPVWQDQRLAGALLFDFQHALSRDQKTSLELASIHLNMTFKTLDHLHTLEEMAIFDGLTGVFNRRKFDMQLYHEVSRTKRTRNGTLSCGFIDLDNFKHINDTYGHQVGDQVLKHISDSIRESLRDYDTCARYGGDEFVMLIPSDNGIEGSGLEAIGMRILEKVSKLRLANHPKLRAGVSIGICTQSCETVDAEGILKQADEALYMAKKAGKGCMRIFADEQYHLTTDETAVKAIA</sequence>
<dbReference type="InterPro" id="IPR000160">
    <property type="entry name" value="GGDEF_dom"/>
</dbReference>